<organism evidence="4">
    <name type="scientific">uncultured Chloroflexia bacterium</name>
    <dbReference type="NCBI Taxonomy" id="1672391"/>
    <lineage>
        <taxon>Bacteria</taxon>
        <taxon>Bacillati</taxon>
        <taxon>Chloroflexota</taxon>
        <taxon>Chloroflexia</taxon>
        <taxon>environmental samples</taxon>
    </lineage>
</organism>
<dbReference type="SUPFAM" id="SSF51120">
    <property type="entry name" value="beta-Roll"/>
    <property type="match status" value="1"/>
</dbReference>
<dbReference type="PANTHER" id="PTHR11475">
    <property type="entry name" value="OXIDASE/PEROXIDASE"/>
    <property type="match status" value="1"/>
</dbReference>
<feature type="non-terminal residue" evidence="4">
    <location>
        <position position="603"/>
    </location>
</feature>
<evidence type="ECO:0000256" key="3">
    <source>
        <dbReference type="ARBA" id="ARBA00023180"/>
    </source>
</evidence>
<comment type="subcellular location">
    <subcellularLocation>
        <location evidence="1">Secreted</location>
    </subcellularLocation>
</comment>
<name>A0A6J4JQ57_9CHLR</name>
<dbReference type="PRINTS" id="PR00457">
    <property type="entry name" value="ANPEROXIDASE"/>
</dbReference>
<keyword evidence="2" id="KW-0964">Secreted</keyword>
<sequence length="603" mass="65084">MEFRTVDGSNNSLTQSDLNASGSAFARIGPARYTDGVHEMVDGPNPRMISNVVVGEGEAATPNGQGLSGMMYAWGQFIDHDITRTPSDRVTRIDIAVPQGDPDFPDGTRILLSRAVTHSETGTGPENPATPLNAVTGWLDASMVYGSDPATAASLRLANGRMKTSDGDNLPIVGGQFLAGDVRAAENPALTALHTLFVREHNWQVERLQAAKPCLTGDELYEQARAIVAAEIAHITYEEFLPHLVGPDAIADYSGYNPAVDPRLSVEFAGAAYRWGHSTVSAETERKDERGEVAGADLELRDVFFMPPAAFVTDSGADGFLRHLGADLAQAMDARIVDDLRNFLVDADVGQDLAAINIQRGRDVGIGTLNETRTALGLTPYDEFEDITQDSATVDALRKAFVTVDKVDLWTGGLSESLAPGAFLGETFRAIVADQFEALRDGDRLWFQAQGFDARTLSEIERTTLSDIILRNTDTKNLQDDIFTFAERRSSDVAPEHPDLPQLVVGSNGHDEIIGGMQDDILIAGRGRQTLRGGEGDDRFVLDGPTKATVADFQPGHDHLQLNVSKGKGFADLEIRGGAENTVLQLGYYRIELPGILPDELGP</sequence>
<dbReference type="PANTHER" id="PTHR11475:SF4">
    <property type="entry name" value="CHORION PEROXIDASE"/>
    <property type="match status" value="1"/>
</dbReference>
<dbReference type="InterPro" id="IPR010255">
    <property type="entry name" value="Haem_peroxidase_sf"/>
</dbReference>
<evidence type="ECO:0000256" key="1">
    <source>
        <dbReference type="ARBA" id="ARBA00004613"/>
    </source>
</evidence>
<protein>
    <recommendedName>
        <fullName evidence="5">Peroxidase</fullName>
    </recommendedName>
</protein>
<proteinExistence type="predicted"/>
<accession>A0A6J4JQ57</accession>
<evidence type="ECO:0008006" key="5">
    <source>
        <dbReference type="Google" id="ProtNLM"/>
    </source>
</evidence>
<gene>
    <name evidence="4" type="ORF">AVDCRST_MAG93-3402</name>
</gene>
<dbReference type="GO" id="GO:0004601">
    <property type="term" value="F:peroxidase activity"/>
    <property type="evidence" value="ECO:0007669"/>
    <property type="project" value="InterPro"/>
</dbReference>
<keyword evidence="3" id="KW-0325">Glycoprotein</keyword>
<dbReference type="GO" id="GO:0005576">
    <property type="term" value="C:extracellular region"/>
    <property type="evidence" value="ECO:0007669"/>
    <property type="project" value="UniProtKB-SubCell"/>
</dbReference>
<dbReference type="EMBL" id="CADCTR010001160">
    <property type="protein sequence ID" value="CAA9284111.1"/>
    <property type="molecule type" value="Genomic_DNA"/>
</dbReference>
<dbReference type="AlphaFoldDB" id="A0A6J4JQ57"/>
<dbReference type="PROSITE" id="PS50292">
    <property type="entry name" value="PEROXIDASE_3"/>
    <property type="match status" value="1"/>
</dbReference>
<dbReference type="GO" id="GO:0006979">
    <property type="term" value="P:response to oxidative stress"/>
    <property type="evidence" value="ECO:0007669"/>
    <property type="project" value="InterPro"/>
</dbReference>
<dbReference type="InterPro" id="IPR019791">
    <property type="entry name" value="Haem_peroxidase_animal"/>
</dbReference>
<evidence type="ECO:0000256" key="2">
    <source>
        <dbReference type="ARBA" id="ARBA00022525"/>
    </source>
</evidence>
<dbReference type="InterPro" id="IPR011049">
    <property type="entry name" value="Serralysin-like_metalloprot_C"/>
</dbReference>
<reference evidence="4" key="1">
    <citation type="submission" date="2020-02" db="EMBL/GenBank/DDBJ databases">
        <authorList>
            <person name="Meier V. D."/>
        </authorList>
    </citation>
    <scope>NUCLEOTIDE SEQUENCE</scope>
    <source>
        <strain evidence="4">AVDCRST_MAG93</strain>
    </source>
</reference>
<dbReference type="Pfam" id="PF03098">
    <property type="entry name" value="An_peroxidase"/>
    <property type="match status" value="1"/>
</dbReference>
<dbReference type="InterPro" id="IPR037120">
    <property type="entry name" value="Haem_peroxidase_sf_animal"/>
</dbReference>
<dbReference type="Gene3D" id="2.150.10.10">
    <property type="entry name" value="Serralysin-like metalloprotease, C-terminal"/>
    <property type="match status" value="1"/>
</dbReference>
<dbReference type="SUPFAM" id="SSF48113">
    <property type="entry name" value="Heme-dependent peroxidases"/>
    <property type="match status" value="1"/>
</dbReference>
<evidence type="ECO:0000313" key="4">
    <source>
        <dbReference type="EMBL" id="CAA9284111.1"/>
    </source>
</evidence>
<dbReference type="Gene3D" id="1.10.640.10">
    <property type="entry name" value="Haem peroxidase domain superfamily, animal type"/>
    <property type="match status" value="1"/>
</dbReference>
<dbReference type="GO" id="GO:0020037">
    <property type="term" value="F:heme binding"/>
    <property type="evidence" value="ECO:0007669"/>
    <property type="project" value="InterPro"/>
</dbReference>